<sequence>MQYLFGRQAVGDFDGHGVSLRGFSVSFRRTPILAVRTRGELGSGERAELNCRMGGALLICRIGARRVAVLVR</sequence>
<evidence type="ECO:0000313" key="2">
    <source>
        <dbReference type="Proteomes" id="UP001431186"/>
    </source>
</evidence>
<dbReference type="AlphaFoldDB" id="A0AAU9C223"/>
<dbReference type="EMBL" id="AP025285">
    <property type="protein sequence ID" value="BDC90240.1"/>
    <property type="molecule type" value="Genomic_DNA"/>
</dbReference>
<evidence type="ECO:0000313" key="1">
    <source>
        <dbReference type="EMBL" id="BDC90240.1"/>
    </source>
</evidence>
<reference evidence="1" key="1">
    <citation type="submission" date="2021-11" db="EMBL/GenBank/DDBJ databases">
        <title>Complete genome sequence of Atopobiaceae bacterium TOC12.</title>
        <authorList>
            <person name="Morinaga K."/>
            <person name="Kusada H."/>
            <person name="Tamaki H."/>
        </authorList>
    </citation>
    <scope>NUCLEOTIDE SEQUENCE</scope>
    <source>
        <strain evidence="1">TOC12</strain>
    </source>
</reference>
<organism evidence="1 2">
    <name type="scientific">Leptogranulimonas caecicola</name>
    <dbReference type="NCBI Taxonomy" id="2894156"/>
    <lineage>
        <taxon>Bacteria</taxon>
        <taxon>Bacillati</taxon>
        <taxon>Actinomycetota</taxon>
        <taxon>Coriobacteriia</taxon>
        <taxon>Coriobacteriales</taxon>
        <taxon>Kribbibacteriaceae</taxon>
        <taxon>Leptogranulimonas</taxon>
    </lineage>
</organism>
<dbReference type="Proteomes" id="UP001431186">
    <property type="component" value="Chromosome"/>
</dbReference>
<dbReference type="KEGG" id="lcal:ATTO_01120"/>
<gene>
    <name evidence="1" type="ORF">ATTO_01120</name>
</gene>
<keyword evidence="2" id="KW-1185">Reference proteome</keyword>
<accession>A0AAU9C223</accession>
<name>A0AAU9C223_9ACTN</name>
<protein>
    <submittedName>
        <fullName evidence="1">Uncharacterized protein</fullName>
    </submittedName>
</protein>
<proteinExistence type="predicted"/>